<organism evidence="2">
    <name type="scientific">marine metagenome</name>
    <dbReference type="NCBI Taxonomy" id="408172"/>
    <lineage>
        <taxon>unclassified sequences</taxon>
        <taxon>metagenomes</taxon>
        <taxon>ecological metagenomes</taxon>
    </lineage>
</organism>
<gene>
    <name evidence="2" type="ORF">METZ01_LOCUS78582</name>
</gene>
<name>A0A381UDN8_9ZZZZ</name>
<dbReference type="EMBL" id="UINC01006141">
    <property type="protein sequence ID" value="SVA25728.1"/>
    <property type="molecule type" value="Genomic_DNA"/>
</dbReference>
<evidence type="ECO:0000313" key="2">
    <source>
        <dbReference type="EMBL" id="SVA25728.1"/>
    </source>
</evidence>
<feature type="transmembrane region" description="Helical" evidence="1">
    <location>
        <begin position="65"/>
        <end position="86"/>
    </location>
</feature>
<proteinExistence type="predicted"/>
<accession>A0A381UDN8</accession>
<feature type="transmembrane region" description="Helical" evidence="1">
    <location>
        <begin position="92"/>
        <end position="114"/>
    </location>
</feature>
<keyword evidence="1" id="KW-1133">Transmembrane helix</keyword>
<evidence type="ECO:0000256" key="1">
    <source>
        <dbReference type="SAM" id="Phobius"/>
    </source>
</evidence>
<reference evidence="2" key="1">
    <citation type="submission" date="2018-05" db="EMBL/GenBank/DDBJ databases">
        <authorList>
            <person name="Lanie J.A."/>
            <person name="Ng W.-L."/>
            <person name="Kazmierczak K.M."/>
            <person name="Andrzejewski T.M."/>
            <person name="Davidsen T.M."/>
            <person name="Wayne K.J."/>
            <person name="Tettelin H."/>
            <person name="Glass J.I."/>
            <person name="Rusch D."/>
            <person name="Podicherti R."/>
            <person name="Tsui H.-C.T."/>
            <person name="Winkler M.E."/>
        </authorList>
    </citation>
    <scope>NUCLEOTIDE SEQUENCE</scope>
</reference>
<keyword evidence="1" id="KW-0812">Transmembrane</keyword>
<dbReference type="AlphaFoldDB" id="A0A381UDN8"/>
<sequence>MRYLDGEASPEERALIDAAVASSTELQRELVLFRSMKNDLHAMSFGLANDQSVWGAVHRRITRRLGWIMLIAGFAISGVYGSYLYFSSAIGAWEKLATAAIGLGILFLFGTVIYERRKEWRTDPYRNVHR</sequence>
<protein>
    <recommendedName>
        <fullName evidence="3">Zinc-finger domain-containing protein</fullName>
    </recommendedName>
</protein>
<keyword evidence="1" id="KW-0472">Membrane</keyword>
<evidence type="ECO:0008006" key="3">
    <source>
        <dbReference type="Google" id="ProtNLM"/>
    </source>
</evidence>